<feature type="signal peptide" evidence="2">
    <location>
        <begin position="1"/>
        <end position="19"/>
    </location>
</feature>
<keyword evidence="5" id="KW-1185">Reference proteome</keyword>
<evidence type="ECO:0000313" key="5">
    <source>
        <dbReference type="Proteomes" id="UP000323930"/>
    </source>
</evidence>
<accession>A0A5D0IMD0</accession>
<gene>
    <name evidence="4" type="ORF">FUA24_06745</name>
</gene>
<protein>
    <submittedName>
        <fullName evidence="4">T9SS type A sorting domain-containing protein</fullName>
    </submittedName>
</protein>
<reference evidence="4 5" key="1">
    <citation type="submission" date="2019-08" db="EMBL/GenBank/DDBJ databases">
        <title>Seonamhaeicola sediminis sp. nov., isolated from marine sediment.</title>
        <authorList>
            <person name="Cao W.R."/>
        </authorList>
    </citation>
    <scope>NUCLEOTIDE SEQUENCE [LARGE SCALE GENOMIC DNA]</scope>
    <source>
        <strain evidence="4 5">B011</strain>
    </source>
</reference>
<name>A0A5D0IMD0_9FLAO</name>
<dbReference type="AlphaFoldDB" id="A0A5D0IMD0"/>
<evidence type="ECO:0000313" key="4">
    <source>
        <dbReference type="EMBL" id="TYA84338.1"/>
    </source>
</evidence>
<organism evidence="4 5">
    <name type="scientific">Seonamhaeicola marinus</name>
    <dbReference type="NCBI Taxonomy" id="1912246"/>
    <lineage>
        <taxon>Bacteria</taxon>
        <taxon>Pseudomonadati</taxon>
        <taxon>Bacteroidota</taxon>
        <taxon>Flavobacteriia</taxon>
        <taxon>Flavobacteriales</taxon>
        <taxon>Flavobacteriaceae</taxon>
    </lineage>
</organism>
<proteinExistence type="predicted"/>
<dbReference type="EMBL" id="VSDQ01000409">
    <property type="protein sequence ID" value="TYA84338.1"/>
    <property type="molecule type" value="Genomic_DNA"/>
</dbReference>
<feature type="chain" id="PRO_5023051659" evidence="2">
    <location>
        <begin position="20"/>
        <end position="279"/>
    </location>
</feature>
<feature type="domain" description="Secretion system C-terminal sorting" evidence="3">
    <location>
        <begin position="219"/>
        <end position="279"/>
    </location>
</feature>
<comment type="caution">
    <text evidence="4">The sequence shown here is derived from an EMBL/GenBank/DDBJ whole genome shotgun (WGS) entry which is preliminary data.</text>
</comment>
<dbReference type="NCBIfam" id="TIGR04183">
    <property type="entry name" value="Por_Secre_tail"/>
    <property type="match status" value="1"/>
</dbReference>
<dbReference type="Proteomes" id="UP000323930">
    <property type="component" value="Unassembled WGS sequence"/>
</dbReference>
<dbReference type="InterPro" id="IPR026444">
    <property type="entry name" value="Secre_tail"/>
</dbReference>
<sequence>MKKITLFLLLSMYCMLLKAQTIEYVSVPATFAGDGAGNYGPAVGQPNLVIKYTDITLSNANIATAGLFSPIRQTSNVQASLSGETITGPNITSITGNPGAPNAGLPILAPQGVAPGGALASESYILDGPTITDNGDGTSDVSVTIAFSRWDGTYTNGVQYTMVNRWFSTSEGDADGLESVPVVDNGSGTLIVQGMTYDSSATLSATSFKSISSLISSANPVEKTITLKTQGKGSSYYIANMLGAIVRRGTYTKHIDVEGLKQGIYILSVQEGVYKFVKK</sequence>
<dbReference type="OrthoDB" id="1230183at2"/>
<keyword evidence="1 2" id="KW-0732">Signal</keyword>
<dbReference type="RefSeq" id="WP_148540840.1">
    <property type="nucleotide sequence ID" value="NZ_VSDQ01000409.1"/>
</dbReference>
<evidence type="ECO:0000256" key="1">
    <source>
        <dbReference type="ARBA" id="ARBA00022729"/>
    </source>
</evidence>
<dbReference type="Pfam" id="PF18962">
    <property type="entry name" value="Por_Secre_tail"/>
    <property type="match status" value="1"/>
</dbReference>
<evidence type="ECO:0000259" key="3">
    <source>
        <dbReference type="Pfam" id="PF18962"/>
    </source>
</evidence>
<evidence type="ECO:0000256" key="2">
    <source>
        <dbReference type="SAM" id="SignalP"/>
    </source>
</evidence>